<dbReference type="CDD" id="cd00009">
    <property type="entry name" value="AAA"/>
    <property type="match status" value="1"/>
</dbReference>
<dbReference type="SUPFAM" id="SSF52540">
    <property type="entry name" value="P-loop containing nucleoside triphosphate hydrolases"/>
    <property type="match status" value="2"/>
</dbReference>
<dbReference type="EMBL" id="AECS01000037">
    <property type="protein sequence ID" value="EFQ03803.1"/>
    <property type="molecule type" value="Genomic_DNA"/>
</dbReference>
<dbReference type="GO" id="GO:0005737">
    <property type="term" value="C:cytoplasm"/>
    <property type="evidence" value="ECO:0007669"/>
    <property type="project" value="TreeGrafter"/>
</dbReference>
<dbReference type="Gene3D" id="1.10.1780.10">
    <property type="entry name" value="Clp, N-terminal domain"/>
    <property type="match status" value="1"/>
</dbReference>
<reference evidence="9 10" key="1">
    <citation type="submission" date="2010-08" db="EMBL/GenBank/DDBJ databases">
        <authorList>
            <person name="Weinstock G."/>
            <person name="Sodergren E."/>
            <person name="Clifton S."/>
            <person name="Fulton L."/>
            <person name="Fulton B."/>
            <person name="Courtney L."/>
            <person name="Fronick C."/>
            <person name="Harrison M."/>
            <person name="Strong C."/>
            <person name="Farmer C."/>
            <person name="Delahaunty K."/>
            <person name="Markovic C."/>
            <person name="Hall O."/>
            <person name="Minx P."/>
            <person name="Tomlinson C."/>
            <person name="Mitreva M."/>
            <person name="Hou S."/>
            <person name="Chen J."/>
            <person name="Wollam A."/>
            <person name="Pepin K.H."/>
            <person name="Johnson M."/>
            <person name="Bhonagiri V."/>
            <person name="Zhang X."/>
            <person name="Suruliraj S."/>
            <person name="Warren W."/>
            <person name="Chinwalla A."/>
            <person name="Mardis E.R."/>
            <person name="Wilson R.K."/>
        </authorList>
    </citation>
    <scope>NUCLEOTIDE SEQUENCE [LARGE SCALE GENOMIC DNA]</scope>
    <source>
        <strain evidence="9 10">F0359</strain>
    </source>
</reference>
<dbReference type="Pfam" id="PF17871">
    <property type="entry name" value="AAA_lid_9"/>
    <property type="match status" value="1"/>
</dbReference>
<dbReference type="InterPro" id="IPR036628">
    <property type="entry name" value="Clp_N_dom_sf"/>
</dbReference>
<name>E2ZCN2_9FIRM</name>
<dbReference type="SUPFAM" id="SSF81923">
    <property type="entry name" value="Double Clp-N motif"/>
    <property type="match status" value="1"/>
</dbReference>
<dbReference type="Pfam" id="PF00004">
    <property type="entry name" value="AAA"/>
    <property type="match status" value="1"/>
</dbReference>
<dbReference type="RefSeq" id="WP_006942054.1">
    <property type="nucleotide sequence ID" value="NZ_GL538208.1"/>
</dbReference>
<dbReference type="AlphaFoldDB" id="E2ZCN2"/>
<dbReference type="SMART" id="SM00382">
    <property type="entry name" value="AAA"/>
    <property type="match status" value="2"/>
</dbReference>
<dbReference type="HOGENOM" id="CLU_005070_4_1_9"/>
<dbReference type="Gene3D" id="4.10.860.10">
    <property type="entry name" value="UVR domain"/>
    <property type="match status" value="1"/>
</dbReference>
<dbReference type="PRINTS" id="PR00300">
    <property type="entry name" value="CLPPROTEASEA"/>
</dbReference>
<dbReference type="GO" id="GO:0016887">
    <property type="term" value="F:ATP hydrolysis activity"/>
    <property type="evidence" value="ECO:0007669"/>
    <property type="project" value="InterPro"/>
</dbReference>
<dbReference type="InterPro" id="IPR019489">
    <property type="entry name" value="Clp_ATPase_C"/>
</dbReference>
<dbReference type="InterPro" id="IPR001270">
    <property type="entry name" value="ClpA/B"/>
</dbReference>
<dbReference type="PROSITE" id="PS51903">
    <property type="entry name" value="CLP_R"/>
    <property type="match status" value="1"/>
</dbReference>
<dbReference type="FunFam" id="3.40.50.300:FF:000010">
    <property type="entry name" value="Chaperone clpB 1, putative"/>
    <property type="match status" value="1"/>
</dbReference>
<dbReference type="PANTHER" id="PTHR11638:SF175">
    <property type="entry name" value="ATP-DEPENDENT CLP PROTEASE, ATP-BINDING SUBUNIT CLPC"/>
    <property type="match status" value="1"/>
</dbReference>
<evidence type="ECO:0000259" key="7">
    <source>
        <dbReference type="PROSITE" id="PS50151"/>
    </source>
</evidence>
<evidence type="ECO:0000256" key="6">
    <source>
        <dbReference type="SAM" id="Coils"/>
    </source>
</evidence>
<feature type="domain" description="UVR" evidence="7">
    <location>
        <begin position="416"/>
        <end position="451"/>
    </location>
</feature>
<keyword evidence="2" id="KW-0547">Nucleotide-binding</keyword>
<feature type="domain" description="Clp R" evidence="8">
    <location>
        <begin position="1"/>
        <end position="69"/>
    </location>
</feature>
<sequence length="809" mass="90018">MEQHFTQPSKRVLRYARDAARRMGHNYVGTEHILIGLLLEKEGEGGKILRRLGLTDGNVMRVIEGVVGIGTAVTDNPVLTTKTRLAMEEASREAAKQSRPIETDIILWGLLQQEDSMAVHVLENMDIDTAGIIEEIEERVPVRQGGEEIPDTDTRTEKENPLALYGRDLNKDAKDGKIDPVIGRDKEIDRVIQILCRRTKNNPVLLGSPGVGKTAVAEGLAQKIADGHIPKPLADKRVISLSMASLVAGTKYRGEFEERIKQLLEAVKEDSSLILFIDELHQLIGAGSAEGTMDAADILKPALARGELQCIGATTTDEYRKYIEKDSALTRRFQPVRVEEPTEEEALSILQGLKGPYEDFHHVHFTDEALSDAVKLSARYIADRYLPDKAIDVIDEAASKVRLEHAASNGELKEAEDELARIEKKKSELSAAEKFEECAALRDKAKEMEERIRELKEAQKAKDRPQVLSSHIADVVSVWSGVPVQKIGTTEAQRLLNLEDELHKRVIGQDEAVRAVAKAMRRSGAGLKDPKRPVGSFLFLGPSGVGKTELARALAAGLFGDEEAMIRIDMSEFTESHAVARLVGSPPGYVGYDEGGELTDKVREKPYSVILFDEVEKASHNFFNLLLQILDDGRLTDSKGRTVDFRNTVIIMTGNLGANRLKSEVPTMGFNVGHESEDDRLHAFEGVKKDIMTDVRKFFKPEFLNRLDEILIFKPLTKDDLRHIVRLMIHTLEDKVKEKGVVVDVTEKATEVLVGEGTDFAYGARPLRRALQKLVEDKLSEYMLEGTLKEGMKVCIDSKDGKKIDFQMI</sequence>
<dbReference type="SMART" id="SM01086">
    <property type="entry name" value="ClpB_D2-small"/>
    <property type="match status" value="1"/>
</dbReference>
<dbReference type="PROSITE" id="PS00871">
    <property type="entry name" value="CLPAB_2"/>
    <property type="match status" value="1"/>
</dbReference>
<dbReference type="InterPro" id="IPR028299">
    <property type="entry name" value="ClpA/B_CS2"/>
</dbReference>
<dbReference type="eggNOG" id="COG0542">
    <property type="taxonomic scope" value="Bacteria"/>
</dbReference>
<protein>
    <submittedName>
        <fullName evidence="9">ATPase family associated with various cellular activities (AAA)</fullName>
    </submittedName>
</protein>
<dbReference type="GO" id="GO:0005524">
    <property type="term" value="F:ATP binding"/>
    <property type="evidence" value="ECO:0007669"/>
    <property type="project" value="UniProtKB-KW"/>
</dbReference>
<evidence type="ECO:0000256" key="2">
    <source>
        <dbReference type="ARBA" id="ARBA00022741"/>
    </source>
</evidence>
<dbReference type="OrthoDB" id="9803641at2"/>
<dbReference type="InterPro" id="IPR001943">
    <property type="entry name" value="UVR_dom"/>
</dbReference>
<dbReference type="InterPro" id="IPR027417">
    <property type="entry name" value="P-loop_NTPase"/>
</dbReference>
<dbReference type="STRING" id="706434.HMPREF9429_00984"/>
<dbReference type="GO" id="GO:0034605">
    <property type="term" value="P:cellular response to heat"/>
    <property type="evidence" value="ECO:0007669"/>
    <property type="project" value="TreeGrafter"/>
</dbReference>
<keyword evidence="4" id="KW-0143">Chaperone</keyword>
<evidence type="ECO:0000259" key="8">
    <source>
        <dbReference type="PROSITE" id="PS51903"/>
    </source>
</evidence>
<dbReference type="InterPro" id="IPR003959">
    <property type="entry name" value="ATPase_AAA_core"/>
</dbReference>
<dbReference type="Gene3D" id="1.10.8.60">
    <property type="match status" value="2"/>
</dbReference>
<dbReference type="PROSITE" id="PS50151">
    <property type="entry name" value="UVR"/>
    <property type="match status" value="1"/>
</dbReference>
<keyword evidence="3" id="KW-0067">ATP-binding</keyword>
<dbReference type="FunFam" id="3.40.50.300:FF:000025">
    <property type="entry name" value="ATP-dependent Clp protease subunit"/>
    <property type="match status" value="1"/>
</dbReference>
<dbReference type="InterPro" id="IPR003593">
    <property type="entry name" value="AAA+_ATPase"/>
</dbReference>
<dbReference type="Pfam" id="PF02861">
    <property type="entry name" value="Clp_N"/>
    <property type="match status" value="1"/>
</dbReference>
<dbReference type="PANTHER" id="PTHR11638">
    <property type="entry name" value="ATP-DEPENDENT CLP PROTEASE"/>
    <property type="match status" value="1"/>
</dbReference>
<evidence type="ECO:0000256" key="5">
    <source>
        <dbReference type="PROSITE-ProRule" id="PRU01251"/>
    </source>
</evidence>
<evidence type="ECO:0000256" key="3">
    <source>
        <dbReference type="ARBA" id="ARBA00022840"/>
    </source>
</evidence>
<gene>
    <name evidence="9" type="ORF">HMPREF9429_00984</name>
</gene>
<keyword evidence="6" id="KW-0175">Coiled coil</keyword>
<dbReference type="InterPro" id="IPR041546">
    <property type="entry name" value="ClpA/ClpB_AAA_lid"/>
</dbReference>
<organism evidence="9 10">
    <name type="scientific">Megasphaera micronuciformis F0359</name>
    <dbReference type="NCBI Taxonomy" id="706434"/>
    <lineage>
        <taxon>Bacteria</taxon>
        <taxon>Bacillati</taxon>
        <taxon>Bacillota</taxon>
        <taxon>Negativicutes</taxon>
        <taxon>Veillonellales</taxon>
        <taxon>Veillonellaceae</taxon>
        <taxon>Megasphaera</taxon>
    </lineage>
</organism>
<feature type="coiled-coil region" evidence="6">
    <location>
        <begin position="398"/>
        <end position="461"/>
    </location>
</feature>
<evidence type="ECO:0000313" key="10">
    <source>
        <dbReference type="Proteomes" id="UP000003195"/>
    </source>
</evidence>
<dbReference type="Pfam" id="PF10431">
    <property type="entry name" value="ClpB_D2-small"/>
    <property type="match status" value="1"/>
</dbReference>
<proteinExistence type="predicted"/>
<evidence type="ECO:0000313" key="9">
    <source>
        <dbReference type="EMBL" id="EFQ03803.1"/>
    </source>
</evidence>
<dbReference type="Pfam" id="PF07724">
    <property type="entry name" value="AAA_2"/>
    <property type="match status" value="1"/>
</dbReference>
<dbReference type="InterPro" id="IPR004176">
    <property type="entry name" value="Clp_R_N"/>
</dbReference>
<keyword evidence="1 5" id="KW-0677">Repeat</keyword>
<dbReference type="InterPro" id="IPR050130">
    <property type="entry name" value="ClpA_ClpB"/>
</dbReference>
<accession>E2ZCN2</accession>
<comment type="caution">
    <text evidence="9">The sequence shown here is derived from an EMBL/GenBank/DDBJ whole genome shotgun (WGS) entry which is preliminary data.</text>
</comment>
<keyword evidence="10" id="KW-1185">Reference proteome</keyword>
<dbReference type="CDD" id="cd19499">
    <property type="entry name" value="RecA-like_ClpB_Hsp104-like"/>
    <property type="match status" value="1"/>
</dbReference>
<dbReference type="Gene3D" id="3.40.50.300">
    <property type="entry name" value="P-loop containing nucleotide triphosphate hydrolases"/>
    <property type="match status" value="2"/>
</dbReference>
<evidence type="ECO:0000256" key="1">
    <source>
        <dbReference type="ARBA" id="ARBA00022737"/>
    </source>
</evidence>
<evidence type="ECO:0000256" key="4">
    <source>
        <dbReference type="ARBA" id="ARBA00023186"/>
    </source>
</evidence>
<dbReference type="Proteomes" id="UP000003195">
    <property type="component" value="Unassembled WGS sequence"/>
</dbReference>